<evidence type="ECO:0000256" key="4">
    <source>
        <dbReference type="ARBA" id="ARBA00022448"/>
    </source>
</evidence>
<evidence type="ECO:0000256" key="3">
    <source>
        <dbReference type="ARBA" id="ARBA00011779"/>
    </source>
</evidence>
<dbReference type="GO" id="GO:0015098">
    <property type="term" value="F:molybdate ion transmembrane transporter activity"/>
    <property type="evidence" value="ECO:0007669"/>
    <property type="project" value="UniProtKB-UniRule"/>
</dbReference>
<evidence type="ECO:0000256" key="11">
    <source>
        <dbReference type="RuleBase" id="RU363032"/>
    </source>
</evidence>
<dbReference type="CDD" id="cd06261">
    <property type="entry name" value="TM_PBP2"/>
    <property type="match status" value="1"/>
</dbReference>
<dbReference type="RefSeq" id="WP_006975331.1">
    <property type="nucleotide sequence ID" value="NZ_ABCS01000089.1"/>
</dbReference>
<reference evidence="14 15" key="1">
    <citation type="submission" date="2007-06" db="EMBL/GenBank/DDBJ databases">
        <authorList>
            <person name="Shimkets L."/>
            <person name="Ferriera S."/>
            <person name="Johnson J."/>
            <person name="Kravitz S."/>
            <person name="Beeson K."/>
            <person name="Sutton G."/>
            <person name="Rogers Y.-H."/>
            <person name="Friedman R."/>
            <person name="Frazier M."/>
            <person name="Venter J.C."/>
        </authorList>
    </citation>
    <scope>NUCLEOTIDE SEQUENCE [LARGE SCALE GENOMIC DNA]</scope>
    <source>
        <strain evidence="14 15">SIR-1</strain>
    </source>
</reference>
<dbReference type="EMBL" id="ABCS01000089">
    <property type="protein sequence ID" value="EDM75500.1"/>
    <property type="molecule type" value="Genomic_DNA"/>
</dbReference>
<evidence type="ECO:0000256" key="5">
    <source>
        <dbReference type="ARBA" id="ARBA00022505"/>
    </source>
</evidence>
<dbReference type="STRING" id="391625.PPSIR1_31503"/>
<comment type="similarity">
    <text evidence="12">Belongs to the binding-protein-dependent transport system permease family. CysTW subfamily.</text>
</comment>
<comment type="caution">
    <text evidence="14">The sequence shown here is derived from an EMBL/GenBank/DDBJ whole genome shotgun (WGS) entry which is preliminary data.</text>
</comment>
<evidence type="ECO:0000259" key="13">
    <source>
        <dbReference type="PROSITE" id="PS50928"/>
    </source>
</evidence>
<protein>
    <recommendedName>
        <fullName evidence="12">Molybdenum transport system permease</fullName>
    </recommendedName>
</protein>
<comment type="function">
    <text evidence="10">Part of the ABC transporter complex CysAWTP (TC 3.A.1.6.1) involved in sulfate/thiosulfate import. Probably responsible for the translocation of the substrate across the membrane.</text>
</comment>
<dbReference type="Pfam" id="PF00528">
    <property type="entry name" value="BPD_transp_1"/>
    <property type="match status" value="1"/>
</dbReference>
<keyword evidence="15" id="KW-1185">Reference proteome</keyword>
<dbReference type="InterPro" id="IPR011867">
    <property type="entry name" value="ModB_ABC"/>
</dbReference>
<feature type="domain" description="ABC transmembrane type-1" evidence="13">
    <location>
        <begin position="60"/>
        <end position="262"/>
    </location>
</feature>
<comment type="subunit">
    <text evidence="3">The complex is composed of two ATP-binding proteins (CysA), two transmembrane proteins (CysT and CysW) and a solute-binding protein (CysP).</text>
</comment>
<dbReference type="AlphaFoldDB" id="A6GF41"/>
<dbReference type="GO" id="GO:0005886">
    <property type="term" value="C:plasma membrane"/>
    <property type="evidence" value="ECO:0007669"/>
    <property type="project" value="UniProtKB-SubCell"/>
</dbReference>
<feature type="transmembrane region" description="Helical" evidence="11">
    <location>
        <begin position="184"/>
        <end position="206"/>
    </location>
</feature>
<accession>A6GF41</accession>
<evidence type="ECO:0000256" key="6">
    <source>
        <dbReference type="ARBA" id="ARBA00022692"/>
    </source>
</evidence>
<comment type="subcellular location">
    <subcellularLocation>
        <location evidence="2 11">Cell membrane</location>
        <topology evidence="2 11">Multi-pass membrane protein</topology>
    </subcellularLocation>
</comment>
<evidence type="ECO:0000313" key="15">
    <source>
        <dbReference type="Proteomes" id="UP000005801"/>
    </source>
</evidence>
<feature type="transmembrane region" description="Helical" evidence="11">
    <location>
        <begin position="243"/>
        <end position="262"/>
    </location>
</feature>
<dbReference type="PANTHER" id="PTHR30406">
    <property type="entry name" value="SULFATE TRANSPORT SYSTEM PERMEASE PROTEIN"/>
    <property type="match status" value="1"/>
</dbReference>
<proteinExistence type="inferred from homology"/>
<dbReference type="NCBIfam" id="NF038017">
    <property type="entry name" value="ABC_perm1"/>
    <property type="match status" value="1"/>
</dbReference>
<feature type="transmembrane region" description="Helical" evidence="11">
    <location>
        <begin position="140"/>
        <end position="163"/>
    </location>
</feature>
<dbReference type="NCBIfam" id="TIGR01581">
    <property type="entry name" value="Mo_ABC_porter"/>
    <property type="match status" value="1"/>
</dbReference>
<sequence length="275" mass="28442">MRQGQGHSPSARARSARPVLIGLAALGLALFVLPLLGLVIRALTEASGLALLEPAVRSALLLSLLVSTAATALAFVLGFPLAWVLARLDFPGRRLVRAAVTLPMVLPPVVAGVALLSVFGRRGVLGPALSAMGIELAFTPAAAVLAATFVAAPFLIVTLEAALEAMDPRLEQAAATLGASEWRILWTVTLPTIRPAVLAGLALSWARALGEFGATITFAGNVSGRTQTLPLAVYETLQSDFEGALQLSVVLLVVSLSVLVGLRGHFLGAPAEAQR</sequence>
<dbReference type="Gene3D" id="1.10.3720.10">
    <property type="entry name" value="MetI-like"/>
    <property type="match status" value="1"/>
</dbReference>
<keyword evidence="6 11" id="KW-0812">Transmembrane</keyword>
<dbReference type="NCBIfam" id="TIGR02141">
    <property type="entry name" value="modB_ABC"/>
    <property type="match status" value="1"/>
</dbReference>
<keyword evidence="7 11" id="KW-1133">Transmembrane helix</keyword>
<dbReference type="SUPFAM" id="SSF161098">
    <property type="entry name" value="MetI-like"/>
    <property type="match status" value="1"/>
</dbReference>
<dbReference type="InterPro" id="IPR035906">
    <property type="entry name" value="MetI-like_sf"/>
</dbReference>
<dbReference type="eggNOG" id="COG0555">
    <property type="taxonomic scope" value="Bacteria"/>
</dbReference>
<keyword evidence="9 11" id="KW-0472">Membrane</keyword>
<dbReference type="InterPro" id="IPR006469">
    <property type="entry name" value="NifC_ABC_porter"/>
</dbReference>
<evidence type="ECO:0000313" key="14">
    <source>
        <dbReference type="EMBL" id="EDM75500.1"/>
    </source>
</evidence>
<feature type="transmembrane region" description="Helical" evidence="11">
    <location>
        <begin position="98"/>
        <end position="120"/>
    </location>
</feature>
<evidence type="ECO:0000256" key="2">
    <source>
        <dbReference type="ARBA" id="ARBA00004651"/>
    </source>
</evidence>
<organism evidence="14 15">
    <name type="scientific">Plesiocystis pacifica SIR-1</name>
    <dbReference type="NCBI Taxonomy" id="391625"/>
    <lineage>
        <taxon>Bacteria</taxon>
        <taxon>Pseudomonadati</taxon>
        <taxon>Myxococcota</taxon>
        <taxon>Polyangia</taxon>
        <taxon>Nannocystales</taxon>
        <taxon>Nannocystaceae</taxon>
        <taxon>Plesiocystis</taxon>
    </lineage>
</organism>
<dbReference type="Proteomes" id="UP000005801">
    <property type="component" value="Unassembled WGS sequence"/>
</dbReference>
<dbReference type="InterPro" id="IPR049783">
    <property type="entry name" value="ABC_perm_TupB-like"/>
</dbReference>
<gene>
    <name evidence="14" type="ORF">PPSIR1_31503</name>
</gene>
<dbReference type="InterPro" id="IPR005667">
    <property type="entry name" value="Sulph_transpt2"/>
</dbReference>
<dbReference type="OrthoDB" id="9795403at2"/>
<evidence type="ECO:0000256" key="7">
    <source>
        <dbReference type="ARBA" id="ARBA00022989"/>
    </source>
</evidence>
<evidence type="ECO:0000256" key="8">
    <source>
        <dbReference type="ARBA" id="ARBA00023032"/>
    </source>
</evidence>
<keyword evidence="12" id="KW-1003">Cell membrane</keyword>
<keyword evidence="5 12" id="KW-0500">Molybdenum</keyword>
<name>A6GF41_9BACT</name>
<dbReference type="InterPro" id="IPR000515">
    <property type="entry name" value="MetI-like"/>
</dbReference>
<keyword evidence="4 11" id="KW-0813">Transport</keyword>
<evidence type="ECO:0000256" key="12">
    <source>
        <dbReference type="RuleBase" id="RU365097"/>
    </source>
</evidence>
<dbReference type="PROSITE" id="PS50928">
    <property type="entry name" value="ABC_TM1"/>
    <property type="match status" value="1"/>
</dbReference>
<comment type="function">
    <text evidence="1 12">Part of the binding-protein-dependent transport system for molybdenum; probably responsible for the translocation of the substrate across the membrane.</text>
</comment>
<keyword evidence="8" id="KW-0764">Sulfate transport</keyword>
<dbReference type="PANTHER" id="PTHR30406:SF8">
    <property type="entry name" value="SULFATE TRANSPORT SYSTEM PERMEASE PROTEIN CYST"/>
    <property type="match status" value="1"/>
</dbReference>
<feature type="transmembrane region" description="Helical" evidence="11">
    <location>
        <begin position="20"/>
        <end position="40"/>
    </location>
</feature>
<evidence type="ECO:0000256" key="9">
    <source>
        <dbReference type="ARBA" id="ARBA00023136"/>
    </source>
</evidence>
<feature type="transmembrane region" description="Helical" evidence="11">
    <location>
        <begin position="60"/>
        <end position="86"/>
    </location>
</feature>
<dbReference type="GO" id="GO:0015419">
    <property type="term" value="F:ABC-type sulfate transporter activity"/>
    <property type="evidence" value="ECO:0007669"/>
    <property type="project" value="InterPro"/>
</dbReference>
<evidence type="ECO:0000256" key="10">
    <source>
        <dbReference type="ARBA" id="ARBA00025323"/>
    </source>
</evidence>
<evidence type="ECO:0000256" key="1">
    <source>
        <dbReference type="ARBA" id="ARBA00002949"/>
    </source>
</evidence>